<evidence type="ECO:0000256" key="2">
    <source>
        <dbReference type="SAM" id="Phobius"/>
    </source>
</evidence>
<feature type="transmembrane region" description="Helical" evidence="2">
    <location>
        <begin position="72"/>
        <end position="89"/>
    </location>
</feature>
<feature type="domain" description="Heparan-alpha-glucosaminide N-acetyltransferase catalytic" evidence="3">
    <location>
        <begin position="71"/>
        <end position="199"/>
    </location>
</feature>
<comment type="caution">
    <text evidence="4">The sequence shown here is derived from an EMBL/GenBank/DDBJ whole genome shotgun (WGS) entry which is preliminary data.</text>
</comment>
<dbReference type="PANTHER" id="PTHR31061:SF5">
    <property type="entry name" value="HEPARAN-ALPHA-GLUCOSAMINIDE N-ACETYLTRANSFERASE CATALYTIC DOMAIN-CONTAINING PROTEIN"/>
    <property type="match status" value="1"/>
</dbReference>
<dbReference type="InterPro" id="IPR012429">
    <property type="entry name" value="HGSNAT_cat"/>
</dbReference>
<dbReference type="Proteomes" id="UP001187192">
    <property type="component" value="Unassembled WGS sequence"/>
</dbReference>
<reference evidence="4" key="1">
    <citation type="submission" date="2023-07" db="EMBL/GenBank/DDBJ databases">
        <title>draft genome sequence of fig (Ficus carica).</title>
        <authorList>
            <person name="Takahashi T."/>
            <person name="Nishimura K."/>
        </authorList>
    </citation>
    <scope>NUCLEOTIDE SEQUENCE</scope>
</reference>
<evidence type="ECO:0000313" key="5">
    <source>
        <dbReference type="Proteomes" id="UP001187192"/>
    </source>
</evidence>
<feature type="region of interest" description="Disordered" evidence="1">
    <location>
        <begin position="35"/>
        <end position="63"/>
    </location>
</feature>
<dbReference type="EMBL" id="BTGU01000009">
    <property type="protein sequence ID" value="GMN39239.1"/>
    <property type="molecule type" value="Genomic_DNA"/>
</dbReference>
<protein>
    <recommendedName>
        <fullName evidence="3">Heparan-alpha-glucosaminide N-acetyltransferase catalytic domain-containing protein</fullName>
    </recommendedName>
</protein>
<keyword evidence="5" id="KW-1185">Reference proteome</keyword>
<organism evidence="4 5">
    <name type="scientific">Ficus carica</name>
    <name type="common">Common fig</name>
    <dbReference type="NCBI Taxonomy" id="3494"/>
    <lineage>
        <taxon>Eukaryota</taxon>
        <taxon>Viridiplantae</taxon>
        <taxon>Streptophyta</taxon>
        <taxon>Embryophyta</taxon>
        <taxon>Tracheophyta</taxon>
        <taxon>Spermatophyta</taxon>
        <taxon>Magnoliopsida</taxon>
        <taxon>eudicotyledons</taxon>
        <taxon>Gunneridae</taxon>
        <taxon>Pentapetalae</taxon>
        <taxon>rosids</taxon>
        <taxon>fabids</taxon>
        <taxon>Rosales</taxon>
        <taxon>Moraceae</taxon>
        <taxon>Ficeae</taxon>
        <taxon>Ficus</taxon>
    </lineage>
</organism>
<name>A0AA87ZLF8_FICCA</name>
<keyword evidence="2" id="KW-0812">Transmembrane</keyword>
<dbReference type="AlphaFoldDB" id="A0AA87ZLF8"/>
<keyword evidence="2" id="KW-0472">Membrane</keyword>
<evidence type="ECO:0000259" key="3">
    <source>
        <dbReference type="Pfam" id="PF07786"/>
    </source>
</evidence>
<gene>
    <name evidence="4" type="ORF">TIFTF001_008468</name>
</gene>
<feature type="compositionally biased region" description="Basic and acidic residues" evidence="1">
    <location>
        <begin position="35"/>
        <end position="60"/>
    </location>
</feature>
<proteinExistence type="predicted"/>
<keyword evidence="2" id="KW-1133">Transmembrane helix</keyword>
<accession>A0AA87ZLF8</accession>
<feature type="transmembrane region" description="Helical" evidence="2">
    <location>
        <begin position="175"/>
        <end position="195"/>
    </location>
</feature>
<sequence length="221" mass="24573">MEEARKLEEGLVTNTTLVKAEKKGEIISHVHNKEAINKGDPGDAIDSHDQNDEKNAKAAKEQPLVQQKSKRVATLDAFRGLTIVLMVLVDDAGGAYSRIDHSPWNGCTLADFVMPFFLFIVGVAIALALKKVPEIKVAVKKIVLRTLKLLFWGILLQGGYSHAPDDLAYGVDMKQIRWCGILQRIALVYFVVALIETFTTKRRPAVVESGPISIFTAYRWQ</sequence>
<evidence type="ECO:0000256" key="1">
    <source>
        <dbReference type="SAM" id="MobiDB-lite"/>
    </source>
</evidence>
<dbReference type="Pfam" id="PF07786">
    <property type="entry name" value="HGSNAT_cat"/>
    <property type="match status" value="1"/>
</dbReference>
<feature type="transmembrane region" description="Helical" evidence="2">
    <location>
        <begin position="142"/>
        <end position="163"/>
    </location>
</feature>
<feature type="transmembrane region" description="Helical" evidence="2">
    <location>
        <begin position="109"/>
        <end position="130"/>
    </location>
</feature>
<dbReference type="PANTHER" id="PTHR31061">
    <property type="entry name" value="LD22376P"/>
    <property type="match status" value="1"/>
</dbReference>
<evidence type="ECO:0000313" key="4">
    <source>
        <dbReference type="EMBL" id="GMN39239.1"/>
    </source>
</evidence>